<feature type="transmembrane region" description="Helical" evidence="1">
    <location>
        <begin position="21"/>
        <end position="41"/>
    </location>
</feature>
<accession>A0A9P8I5I9</accession>
<keyword evidence="1" id="KW-0812">Transmembrane</keyword>
<dbReference type="PANTHER" id="PTHR33048">
    <property type="entry name" value="PTH11-LIKE INTEGRAL MEMBRANE PROTEIN (AFU_ORTHOLOGUE AFUA_5G11245)"/>
    <property type="match status" value="1"/>
</dbReference>
<comment type="caution">
    <text evidence="2">The sequence shown here is derived from an EMBL/GenBank/DDBJ whole genome shotgun (WGS) entry which is preliminary data.</text>
</comment>
<dbReference type="AlphaFoldDB" id="A0A9P8I5I9"/>
<name>A0A9P8I5I9_9PEZI</name>
<dbReference type="InterPro" id="IPR052337">
    <property type="entry name" value="SAT4-like"/>
</dbReference>
<reference evidence="2" key="1">
    <citation type="submission" date="2021-03" db="EMBL/GenBank/DDBJ databases">
        <title>Comparative genomics and phylogenomic investigation of the class Geoglossomycetes provide insights into ecological specialization and systematics.</title>
        <authorList>
            <person name="Melie T."/>
            <person name="Pirro S."/>
            <person name="Miller A.N."/>
            <person name="Quandt A."/>
        </authorList>
    </citation>
    <scope>NUCLEOTIDE SEQUENCE</scope>
    <source>
        <strain evidence="2">GBOQ0MN5Z8</strain>
    </source>
</reference>
<keyword evidence="1" id="KW-0472">Membrane</keyword>
<feature type="transmembrane region" description="Helical" evidence="1">
    <location>
        <begin position="53"/>
        <end position="74"/>
    </location>
</feature>
<evidence type="ECO:0000256" key="1">
    <source>
        <dbReference type="SAM" id="Phobius"/>
    </source>
</evidence>
<organism evidence="2 3">
    <name type="scientific">Glutinoglossum americanum</name>
    <dbReference type="NCBI Taxonomy" id="1670608"/>
    <lineage>
        <taxon>Eukaryota</taxon>
        <taxon>Fungi</taxon>
        <taxon>Dikarya</taxon>
        <taxon>Ascomycota</taxon>
        <taxon>Pezizomycotina</taxon>
        <taxon>Geoglossomycetes</taxon>
        <taxon>Geoglossales</taxon>
        <taxon>Geoglossaceae</taxon>
        <taxon>Glutinoglossum</taxon>
    </lineage>
</organism>
<dbReference type="Proteomes" id="UP000698800">
    <property type="component" value="Unassembled WGS sequence"/>
</dbReference>
<dbReference type="OrthoDB" id="2988756at2759"/>
<dbReference type="PANTHER" id="PTHR33048:SF166">
    <property type="entry name" value="PTH11-LIKE INTEGRAL MEMBRANE PROTEIN"/>
    <property type="match status" value="1"/>
</dbReference>
<gene>
    <name evidence="2" type="ORF">FGG08_007342</name>
</gene>
<evidence type="ECO:0000313" key="3">
    <source>
        <dbReference type="Proteomes" id="UP000698800"/>
    </source>
</evidence>
<evidence type="ECO:0000313" key="2">
    <source>
        <dbReference type="EMBL" id="KAH0534053.1"/>
    </source>
</evidence>
<dbReference type="EMBL" id="JAGHQL010000282">
    <property type="protein sequence ID" value="KAH0534053.1"/>
    <property type="molecule type" value="Genomic_DNA"/>
</dbReference>
<keyword evidence="1" id="KW-1133">Transmembrane helix</keyword>
<sequence length="151" mass="16551">MSALTWCTWVTRNNRKVQLGFLFSIGIIVTAITAIRIPQNFKNSTKQTDRTTWVSIEILVSSFVASAPTVYGLLRQRHAQKSKQSNWTGYATAAGKGVGIGMVGEMQKHRSGSARGLASDEEANTSVEEIYQRNSTPVEMRSSGTQTHISA</sequence>
<protein>
    <submittedName>
        <fullName evidence="2">Uncharacterized protein</fullName>
    </submittedName>
</protein>
<keyword evidence="3" id="KW-1185">Reference proteome</keyword>
<proteinExistence type="predicted"/>